<reference evidence="2" key="1">
    <citation type="submission" date="2018-01" db="EMBL/GenBank/DDBJ databases">
        <title>An insight into the sialome of Amazonian anophelines.</title>
        <authorList>
            <person name="Ribeiro J.M."/>
            <person name="Scarpassa V."/>
            <person name="Calvo E."/>
        </authorList>
    </citation>
    <scope>NUCLEOTIDE SEQUENCE</scope>
    <source>
        <tissue evidence="2">Salivary glands</tissue>
    </source>
</reference>
<keyword evidence="1" id="KW-0732">Signal</keyword>
<organism evidence="2">
    <name type="scientific">Anopheles triannulatus</name>
    <dbReference type="NCBI Taxonomy" id="58253"/>
    <lineage>
        <taxon>Eukaryota</taxon>
        <taxon>Metazoa</taxon>
        <taxon>Ecdysozoa</taxon>
        <taxon>Arthropoda</taxon>
        <taxon>Hexapoda</taxon>
        <taxon>Insecta</taxon>
        <taxon>Pterygota</taxon>
        <taxon>Neoptera</taxon>
        <taxon>Endopterygota</taxon>
        <taxon>Diptera</taxon>
        <taxon>Nematocera</taxon>
        <taxon>Culicoidea</taxon>
        <taxon>Culicidae</taxon>
        <taxon>Anophelinae</taxon>
        <taxon>Anopheles</taxon>
    </lineage>
</organism>
<accession>A0A2M4B4Z3</accession>
<dbReference type="AlphaFoldDB" id="A0A2M4B4Z3"/>
<proteinExistence type="predicted"/>
<feature type="chain" id="PRO_5014740214" evidence="1">
    <location>
        <begin position="20"/>
        <end position="114"/>
    </location>
</feature>
<sequence>MCVCVCVCVLLLQIKSLLTFSLRFFCSVRRPWAPFARHSIYSRSHTFFLKQLMKSFESKSFKSLSLPLSVRTTRDAGALIFGTRFSMPARCPGLGSHSPTRCSKKGCANAKLNT</sequence>
<dbReference type="EMBL" id="GGFK01014719">
    <property type="protein sequence ID" value="MBW48040.1"/>
    <property type="molecule type" value="Transcribed_RNA"/>
</dbReference>
<name>A0A2M4B4Z3_9DIPT</name>
<protein>
    <submittedName>
        <fullName evidence="2">Putative secreted protein</fullName>
    </submittedName>
</protein>
<feature type="signal peptide" evidence="1">
    <location>
        <begin position="1"/>
        <end position="19"/>
    </location>
</feature>
<evidence type="ECO:0000313" key="2">
    <source>
        <dbReference type="EMBL" id="MBW48040.1"/>
    </source>
</evidence>
<evidence type="ECO:0000256" key="1">
    <source>
        <dbReference type="SAM" id="SignalP"/>
    </source>
</evidence>